<dbReference type="PANTHER" id="PTHR47165:SF3">
    <property type="entry name" value="RETROTRANSPOSON-LIKE PROTEIN"/>
    <property type="match status" value="1"/>
</dbReference>
<dbReference type="SUPFAM" id="SSF50249">
    <property type="entry name" value="Nucleic acid-binding proteins"/>
    <property type="match status" value="1"/>
</dbReference>
<accession>A0A0A9I1Q7</accession>
<reference evidence="3" key="1">
    <citation type="submission" date="2014-09" db="EMBL/GenBank/DDBJ databases">
        <authorList>
            <person name="Magalhaes I.L.F."/>
            <person name="Oliveira U."/>
            <person name="Santos F.R."/>
            <person name="Vidigal T.H.D.A."/>
            <person name="Brescovit A.D."/>
            <person name="Santos A.J."/>
        </authorList>
    </citation>
    <scope>NUCLEOTIDE SEQUENCE</scope>
    <source>
        <tissue evidence="3">Shoot tissue taken approximately 20 cm above the soil surface</tissue>
    </source>
</reference>
<organism evidence="3">
    <name type="scientific">Arundo donax</name>
    <name type="common">Giant reed</name>
    <name type="synonym">Donax arundinaceus</name>
    <dbReference type="NCBI Taxonomy" id="35708"/>
    <lineage>
        <taxon>Eukaryota</taxon>
        <taxon>Viridiplantae</taxon>
        <taxon>Streptophyta</taxon>
        <taxon>Embryophyta</taxon>
        <taxon>Tracheophyta</taxon>
        <taxon>Spermatophyta</taxon>
        <taxon>Magnoliopsida</taxon>
        <taxon>Liliopsida</taxon>
        <taxon>Poales</taxon>
        <taxon>Poaceae</taxon>
        <taxon>PACMAD clade</taxon>
        <taxon>Arundinoideae</taxon>
        <taxon>Arundineae</taxon>
        <taxon>Arundo</taxon>
    </lineage>
</organism>
<name>A0A0A9I1Q7_ARUDO</name>
<evidence type="ECO:0000256" key="1">
    <source>
        <dbReference type="ARBA" id="ARBA00023125"/>
    </source>
</evidence>
<reference evidence="3" key="2">
    <citation type="journal article" date="2015" name="Data Brief">
        <title>Shoot transcriptome of the giant reed, Arundo donax.</title>
        <authorList>
            <person name="Barrero R.A."/>
            <person name="Guerrero F.D."/>
            <person name="Moolhuijzen P."/>
            <person name="Goolsby J.A."/>
            <person name="Tidwell J."/>
            <person name="Bellgard S.E."/>
            <person name="Bellgard M.I."/>
        </authorList>
    </citation>
    <scope>NUCLEOTIDE SEQUENCE</scope>
    <source>
        <tissue evidence="3">Shoot tissue taken approximately 20 cm above the soil surface</tissue>
    </source>
</reference>
<feature type="domain" description="Replication protein A OB" evidence="2">
    <location>
        <begin position="39"/>
        <end position="124"/>
    </location>
</feature>
<dbReference type="InterPro" id="IPR031657">
    <property type="entry name" value="REPA_OB_2"/>
</dbReference>
<evidence type="ECO:0000313" key="3">
    <source>
        <dbReference type="EMBL" id="JAE39078.1"/>
    </source>
</evidence>
<dbReference type="AlphaFoldDB" id="A0A0A9I1Q7"/>
<protein>
    <recommendedName>
        <fullName evidence="2">Replication protein A OB domain-containing protein</fullName>
    </recommendedName>
</protein>
<dbReference type="PANTHER" id="PTHR47165">
    <property type="entry name" value="OS03G0429900 PROTEIN"/>
    <property type="match status" value="1"/>
</dbReference>
<keyword evidence="1" id="KW-0238">DNA-binding</keyword>
<evidence type="ECO:0000259" key="2">
    <source>
        <dbReference type="Pfam" id="PF16900"/>
    </source>
</evidence>
<dbReference type="CDD" id="cd04481">
    <property type="entry name" value="RPA1_DBD_B_like"/>
    <property type="match status" value="1"/>
</dbReference>
<proteinExistence type="predicted"/>
<sequence length="185" mass="20910">MIKITFHTRITVARNPPTTFPQILCNPITFSQVLSFLGEKKNLIDVIGVITEVVESTWAHLSSQPNPTLHRNIILKDFNDVELKITLWGQRATQFNVDNIYDPSECKPIVALFVGGLIKSYQGECYHSGNSACHWYLNPNIPEAEIFYNRYKICFFATDGTAEAEMICFGELAQRIVGKLVEALI</sequence>
<dbReference type="GO" id="GO:0003677">
    <property type="term" value="F:DNA binding"/>
    <property type="evidence" value="ECO:0007669"/>
    <property type="project" value="UniProtKB-KW"/>
</dbReference>
<dbReference type="EMBL" id="GBRH01158818">
    <property type="protein sequence ID" value="JAE39078.1"/>
    <property type="molecule type" value="Transcribed_RNA"/>
</dbReference>
<dbReference type="Gene3D" id="2.40.50.140">
    <property type="entry name" value="Nucleic acid-binding proteins"/>
    <property type="match status" value="1"/>
</dbReference>
<dbReference type="Pfam" id="PF16900">
    <property type="entry name" value="REPA_OB_2"/>
    <property type="match status" value="1"/>
</dbReference>
<dbReference type="InterPro" id="IPR012340">
    <property type="entry name" value="NA-bd_OB-fold"/>
</dbReference>